<keyword evidence="2" id="KW-0805">Transcription regulation</keyword>
<proteinExistence type="predicted"/>
<dbReference type="Pfam" id="PF00440">
    <property type="entry name" value="TetR_N"/>
    <property type="match status" value="1"/>
</dbReference>
<evidence type="ECO:0000259" key="7">
    <source>
        <dbReference type="PROSITE" id="PS50977"/>
    </source>
</evidence>
<keyword evidence="1" id="KW-0678">Repressor</keyword>
<dbReference type="InterPro" id="IPR036271">
    <property type="entry name" value="Tet_transcr_reg_TetR-rel_C_sf"/>
</dbReference>
<dbReference type="InterPro" id="IPR001647">
    <property type="entry name" value="HTH_TetR"/>
</dbReference>
<dbReference type="PROSITE" id="PS50977">
    <property type="entry name" value="HTH_TETR_2"/>
    <property type="match status" value="1"/>
</dbReference>
<keyword evidence="3 5" id="KW-0238">DNA-binding</keyword>
<dbReference type="InterPro" id="IPR009057">
    <property type="entry name" value="Homeodomain-like_sf"/>
</dbReference>
<keyword evidence="4" id="KW-0804">Transcription</keyword>
<keyword evidence="9" id="KW-1185">Reference proteome</keyword>
<dbReference type="Gene3D" id="1.10.357.10">
    <property type="entry name" value="Tetracycline Repressor, domain 2"/>
    <property type="match status" value="1"/>
</dbReference>
<evidence type="ECO:0000313" key="8">
    <source>
        <dbReference type="EMBL" id="MEM4990227.1"/>
    </source>
</evidence>
<dbReference type="SUPFAM" id="SSF46689">
    <property type="entry name" value="Homeodomain-like"/>
    <property type="match status" value="1"/>
</dbReference>
<dbReference type="Proteomes" id="UP001495910">
    <property type="component" value="Unassembled WGS sequence"/>
</dbReference>
<feature type="domain" description="HTH tetR-type" evidence="7">
    <location>
        <begin position="25"/>
        <end position="85"/>
    </location>
</feature>
<comment type="caution">
    <text evidence="8">The sequence shown here is derived from an EMBL/GenBank/DDBJ whole genome shotgun (WGS) entry which is preliminary data.</text>
</comment>
<dbReference type="EMBL" id="JBANDC010000021">
    <property type="protein sequence ID" value="MEM4990227.1"/>
    <property type="molecule type" value="Genomic_DNA"/>
</dbReference>
<evidence type="ECO:0000313" key="9">
    <source>
        <dbReference type="Proteomes" id="UP001495910"/>
    </source>
</evidence>
<feature type="compositionally biased region" description="Polar residues" evidence="6">
    <location>
        <begin position="1"/>
        <end position="14"/>
    </location>
</feature>
<sequence>MSNSLSNPVTTDRVNLSRGRGRPREFDMDQALDKAVRVFSERGYHGTTVCDLTQAMQLASGSVYKAFKDKKSVFLAALDHYKTVRDTQLRAVVGAGATGKEQVRLALAFYAEASHGACGLEGCMVVGSAAELATFDQDVAQWVTAALTRNEVFIGTLIRHGQEDGSIPQQIDGAATARMMLCVIQGMRVVGKTGRTRDEMAVLVNIAMKTLA</sequence>
<evidence type="ECO:0000256" key="6">
    <source>
        <dbReference type="SAM" id="MobiDB-lite"/>
    </source>
</evidence>
<evidence type="ECO:0000256" key="4">
    <source>
        <dbReference type="ARBA" id="ARBA00023163"/>
    </source>
</evidence>
<accession>A0ABU9Q1X9</accession>
<evidence type="ECO:0000256" key="3">
    <source>
        <dbReference type="ARBA" id="ARBA00023125"/>
    </source>
</evidence>
<organism evidence="8 9">
    <name type="scientific">Collimonas rhizosphaerae</name>
    <dbReference type="NCBI Taxonomy" id="3126357"/>
    <lineage>
        <taxon>Bacteria</taxon>
        <taxon>Pseudomonadati</taxon>
        <taxon>Pseudomonadota</taxon>
        <taxon>Betaproteobacteria</taxon>
        <taxon>Burkholderiales</taxon>
        <taxon>Oxalobacteraceae</taxon>
        <taxon>Collimonas</taxon>
    </lineage>
</organism>
<dbReference type="PANTHER" id="PTHR47506">
    <property type="entry name" value="TRANSCRIPTIONAL REGULATORY PROTEIN"/>
    <property type="match status" value="1"/>
</dbReference>
<dbReference type="RefSeq" id="WP_342831328.1">
    <property type="nucleotide sequence ID" value="NZ_JBANDC010000021.1"/>
</dbReference>
<dbReference type="PANTHER" id="PTHR47506:SF10">
    <property type="entry name" value="TRANSCRIPTIONAL REGULATORY PROTEIN"/>
    <property type="match status" value="1"/>
</dbReference>
<feature type="region of interest" description="Disordered" evidence="6">
    <location>
        <begin position="1"/>
        <end position="23"/>
    </location>
</feature>
<dbReference type="InterPro" id="IPR023772">
    <property type="entry name" value="DNA-bd_HTH_TetR-type_CS"/>
</dbReference>
<gene>
    <name evidence="8" type="ORF">V8G57_22745</name>
</gene>
<evidence type="ECO:0000256" key="2">
    <source>
        <dbReference type="ARBA" id="ARBA00023015"/>
    </source>
</evidence>
<feature type="DNA-binding region" description="H-T-H motif" evidence="5">
    <location>
        <begin position="48"/>
        <end position="67"/>
    </location>
</feature>
<dbReference type="Gene3D" id="1.10.10.60">
    <property type="entry name" value="Homeodomain-like"/>
    <property type="match status" value="1"/>
</dbReference>
<reference evidence="8 9" key="1">
    <citation type="submission" date="2024-02" db="EMBL/GenBank/DDBJ databases">
        <title>Draft genome sequence of Collimonas sp. strain H4R21, an effective mineral-weathering bacterial strain isolated from the beech rhizosphere.</title>
        <authorList>
            <person name="Morin E."/>
            <person name="Uroz S."/>
            <person name="Leveau J.H.J."/>
            <person name="Kumar R."/>
            <person name="Rey M.W."/>
            <person name="Pham J."/>
        </authorList>
    </citation>
    <scope>NUCLEOTIDE SEQUENCE [LARGE SCALE GENOMIC DNA]</scope>
    <source>
        <strain evidence="8 9">H4R21</strain>
    </source>
</reference>
<evidence type="ECO:0000256" key="1">
    <source>
        <dbReference type="ARBA" id="ARBA00022491"/>
    </source>
</evidence>
<evidence type="ECO:0000256" key="5">
    <source>
        <dbReference type="PROSITE-ProRule" id="PRU00335"/>
    </source>
</evidence>
<dbReference type="SUPFAM" id="SSF48498">
    <property type="entry name" value="Tetracyclin repressor-like, C-terminal domain"/>
    <property type="match status" value="1"/>
</dbReference>
<protein>
    <submittedName>
        <fullName evidence="8">TetR/AcrR family transcriptional regulator</fullName>
    </submittedName>
</protein>
<name>A0ABU9Q1X9_9BURK</name>
<dbReference type="PROSITE" id="PS01081">
    <property type="entry name" value="HTH_TETR_1"/>
    <property type="match status" value="1"/>
</dbReference>